<reference evidence="2" key="1">
    <citation type="submission" date="2022-10" db="EMBL/GenBank/DDBJ databases">
        <authorList>
            <person name="Chen Y."/>
            <person name="Dougan E. K."/>
            <person name="Chan C."/>
            <person name="Rhodes N."/>
            <person name="Thang M."/>
        </authorList>
    </citation>
    <scope>NUCLEOTIDE SEQUENCE</scope>
</reference>
<comment type="caution">
    <text evidence="2">The sequence shown here is derived from an EMBL/GenBank/DDBJ whole genome shotgun (WGS) entry which is preliminary data.</text>
</comment>
<feature type="region of interest" description="Disordered" evidence="1">
    <location>
        <begin position="123"/>
        <end position="158"/>
    </location>
</feature>
<evidence type="ECO:0000313" key="2">
    <source>
        <dbReference type="EMBL" id="CAI3973439.1"/>
    </source>
</evidence>
<gene>
    <name evidence="2" type="ORF">C1SCF055_LOCUS1946</name>
</gene>
<dbReference type="Proteomes" id="UP001152797">
    <property type="component" value="Unassembled WGS sequence"/>
</dbReference>
<reference evidence="3 4" key="2">
    <citation type="submission" date="2024-05" db="EMBL/GenBank/DDBJ databases">
        <authorList>
            <person name="Chen Y."/>
            <person name="Shah S."/>
            <person name="Dougan E. K."/>
            <person name="Thang M."/>
            <person name="Chan C."/>
        </authorList>
    </citation>
    <scope>NUCLEOTIDE SEQUENCE [LARGE SCALE GENOMIC DNA]</scope>
</reference>
<proteinExistence type="predicted"/>
<dbReference type="EMBL" id="CAMXCT030000076">
    <property type="protein sequence ID" value="CAL4760751.1"/>
    <property type="molecule type" value="Genomic_DNA"/>
</dbReference>
<evidence type="ECO:0000256" key="1">
    <source>
        <dbReference type="SAM" id="MobiDB-lite"/>
    </source>
</evidence>
<sequence>MGCGGSAQGARVHDLDAFADVSPSNSEVLAKPVRPTGAKTKKKAANVICWDSNALANELQIKVEKDDVRQSMLNLGLLDKEDFEDYVFTRGTSSGTTGSFVVGQLSEASASEMRPAVIQEELDHGLERLPEGASSEESGRERINSEGMATEKNLATES</sequence>
<dbReference type="EMBL" id="CAMXCT010000076">
    <property type="protein sequence ID" value="CAI3973439.1"/>
    <property type="molecule type" value="Genomic_DNA"/>
</dbReference>
<keyword evidence="4" id="KW-1185">Reference proteome</keyword>
<evidence type="ECO:0000313" key="3">
    <source>
        <dbReference type="EMBL" id="CAL4760751.1"/>
    </source>
</evidence>
<dbReference type="EMBL" id="CAMXCT020000076">
    <property type="protein sequence ID" value="CAL1126814.1"/>
    <property type="molecule type" value="Genomic_DNA"/>
</dbReference>
<protein>
    <submittedName>
        <fullName evidence="2">Uncharacterized protein</fullName>
    </submittedName>
</protein>
<dbReference type="AlphaFoldDB" id="A0A9P1BHF8"/>
<organism evidence="2">
    <name type="scientific">Cladocopium goreaui</name>
    <dbReference type="NCBI Taxonomy" id="2562237"/>
    <lineage>
        <taxon>Eukaryota</taxon>
        <taxon>Sar</taxon>
        <taxon>Alveolata</taxon>
        <taxon>Dinophyceae</taxon>
        <taxon>Suessiales</taxon>
        <taxon>Symbiodiniaceae</taxon>
        <taxon>Cladocopium</taxon>
    </lineage>
</organism>
<evidence type="ECO:0000313" key="4">
    <source>
        <dbReference type="Proteomes" id="UP001152797"/>
    </source>
</evidence>
<name>A0A9P1BHF8_9DINO</name>
<accession>A0A9P1BHF8</accession>